<evidence type="ECO:0000313" key="1">
    <source>
        <dbReference type="EMBL" id="GLB32261.1"/>
    </source>
</evidence>
<reference evidence="1 2" key="1">
    <citation type="journal article" date="2024" name="Int. J. Syst. Evol. Microbiol.">
        <title>Lacrimispora brassicae sp. nov. isolated from fermented cabbage, and proposal of Clostridium indicum Gundawar et al. 2019 and Clostridium methoxybenzovorans Mechichi et al. 1999 as heterotypic synonyms of Lacrimispora amygdalina (Parshina et al. 2003) Haas and Blanchard 2020 and Lacrimispora indolis (McClung and McCoy 1957) Haas and Blanchard 2020, respectively.</title>
        <authorList>
            <person name="Kobayashi H."/>
            <person name="Tanizawa Y."/>
            <person name="Sakamoto M."/>
            <person name="Ohkuma M."/>
            <person name="Tohno M."/>
        </authorList>
    </citation>
    <scope>NUCLEOTIDE SEQUENCE [LARGE SCALE GENOMIC DNA]</scope>
    <source>
        <strain evidence="1 2">DSM 12857</strain>
    </source>
</reference>
<dbReference type="RefSeq" id="WP_170313564.1">
    <property type="nucleotide sequence ID" value="NZ_BRPJ01000090.1"/>
</dbReference>
<organism evidence="1 2">
    <name type="scientific">Lacrimispora amygdalina</name>
    <dbReference type="NCBI Taxonomy" id="253257"/>
    <lineage>
        <taxon>Bacteria</taxon>
        <taxon>Bacillati</taxon>
        <taxon>Bacillota</taxon>
        <taxon>Clostridia</taxon>
        <taxon>Lachnospirales</taxon>
        <taxon>Lachnospiraceae</taxon>
        <taxon>Lacrimispora</taxon>
    </lineage>
</organism>
<dbReference type="Proteomes" id="UP001419084">
    <property type="component" value="Unassembled WGS sequence"/>
</dbReference>
<comment type="caution">
    <text evidence="1">The sequence shown here is derived from an EMBL/GenBank/DDBJ whole genome shotgun (WGS) entry which is preliminary data.</text>
</comment>
<accession>A0ABQ5MBT2</accession>
<name>A0ABQ5MBT2_9FIRM</name>
<protein>
    <submittedName>
        <fullName evidence="1">Uncharacterized protein</fullName>
    </submittedName>
</protein>
<gene>
    <name evidence="1" type="ORF">LAD12857_41840</name>
</gene>
<dbReference type="EMBL" id="BRPJ01000090">
    <property type="protein sequence ID" value="GLB32261.1"/>
    <property type="molecule type" value="Genomic_DNA"/>
</dbReference>
<evidence type="ECO:0000313" key="2">
    <source>
        <dbReference type="Proteomes" id="UP001419084"/>
    </source>
</evidence>
<keyword evidence="2" id="KW-1185">Reference proteome</keyword>
<proteinExistence type="predicted"/>
<sequence length="57" mass="6706">MSKNIRIVNYIDLNGEMILFDSLPEKRQKQAGEKLRDLMMENAGYDLKRPSEKHRPS</sequence>